<evidence type="ECO:0000313" key="2">
    <source>
        <dbReference type="EMBL" id="SPP97084.1"/>
    </source>
</evidence>
<dbReference type="Proteomes" id="UP000246085">
    <property type="component" value="Chromosome BRAD3257"/>
</dbReference>
<proteinExistence type="predicted"/>
<dbReference type="EMBL" id="LS398110">
    <property type="protein sequence ID" value="SPP97084.1"/>
    <property type="molecule type" value="Genomic_DNA"/>
</dbReference>
<dbReference type="AlphaFoldDB" id="A0A2U3Q6P9"/>
<evidence type="ECO:0000313" key="3">
    <source>
        <dbReference type="Proteomes" id="UP000246085"/>
    </source>
</evidence>
<accession>A0A2U3Q6P9</accession>
<keyword evidence="1" id="KW-0812">Transmembrane</keyword>
<keyword evidence="1" id="KW-1133">Transmembrane helix</keyword>
<reference evidence="2 3" key="1">
    <citation type="submission" date="2018-03" db="EMBL/GenBank/DDBJ databases">
        <authorList>
            <person name="Gully D."/>
        </authorList>
    </citation>
    <scope>NUCLEOTIDE SEQUENCE [LARGE SCALE GENOMIC DNA]</scope>
    <source>
        <strain evidence="2">ORS3257</strain>
    </source>
</reference>
<organism evidence="2 3">
    <name type="scientific">Bradyrhizobium vignae</name>
    <dbReference type="NCBI Taxonomy" id="1549949"/>
    <lineage>
        <taxon>Bacteria</taxon>
        <taxon>Pseudomonadati</taxon>
        <taxon>Pseudomonadota</taxon>
        <taxon>Alphaproteobacteria</taxon>
        <taxon>Hyphomicrobiales</taxon>
        <taxon>Nitrobacteraceae</taxon>
        <taxon>Bradyrhizobium</taxon>
    </lineage>
</organism>
<name>A0A2U3Q6P9_9BRAD</name>
<protein>
    <submittedName>
        <fullName evidence="2">Uncharacterized protein</fullName>
    </submittedName>
</protein>
<gene>
    <name evidence="2" type="ORF">BRAD3257_6174</name>
</gene>
<feature type="transmembrane region" description="Helical" evidence="1">
    <location>
        <begin position="40"/>
        <end position="59"/>
    </location>
</feature>
<keyword evidence="1" id="KW-0472">Membrane</keyword>
<sequence>MRDPDRAHEHELFDMTDVKNKARFRAASHPTPGGLPQPTLAQAMLMAVAIAYGLHALFMSGPAMRAAAREQLERIVADEDRDVCSQFGIRPGTSQFDVCSRELASVRKKQVERDKAAAQGIP</sequence>
<dbReference type="KEGG" id="bvz:BRAD3257_6174"/>
<evidence type="ECO:0000256" key="1">
    <source>
        <dbReference type="SAM" id="Phobius"/>
    </source>
</evidence>